<dbReference type="SMART" id="SM00028">
    <property type="entry name" value="TPR"/>
    <property type="match status" value="7"/>
</dbReference>
<evidence type="ECO:0000256" key="2">
    <source>
        <dbReference type="ARBA" id="ARBA00022803"/>
    </source>
</evidence>
<keyword evidence="1" id="KW-0677">Repeat</keyword>
<dbReference type="AlphaFoldDB" id="A0A9X1KZ35"/>
<keyword evidence="4" id="KW-1185">Reference proteome</keyword>
<proteinExistence type="predicted"/>
<keyword evidence="2" id="KW-0802">TPR repeat</keyword>
<evidence type="ECO:0000313" key="4">
    <source>
        <dbReference type="Proteomes" id="UP001139409"/>
    </source>
</evidence>
<dbReference type="Gene3D" id="1.25.40.10">
    <property type="entry name" value="Tetratricopeptide repeat domain"/>
    <property type="match status" value="3"/>
</dbReference>
<dbReference type="EMBL" id="JAIXNE010000006">
    <property type="protein sequence ID" value="MCA6078513.1"/>
    <property type="molecule type" value="Genomic_DNA"/>
</dbReference>
<protein>
    <submittedName>
        <fullName evidence="3">Tetratricopeptide repeat protein</fullName>
    </submittedName>
</protein>
<dbReference type="PANTHER" id="PTHR45586">
    <property type="entry name" value="TPR REPEAT-CONTAINING PROTEIN PA4667"/>
    <property type="match status" value="1"/>
</dbReference>
<evidence type="ECO:0000256" key="1">
    <source>
        <dbReference type="ARBA" id="ARBA00022737"/>
    </source>
</evidence>
<dbReference type="InterPro" id="IPR051012">
    <property type="entry name" value="CellSynth/LPSAsmb/PSIAsmb"/>
</dbReference>
<dbReference type="InterPro" id="IPR011990">
    <property type="entry name" value="TPR-like_helical_dom_sf"/>
</dbReference>
<organism evidence="3 4">
    <name type="scientific">Fulvivirga sedimenti</name>
    <dbReference type="NCBI Taxonomy" id="2879465"/>
    <lineage>
        <taxon>Bacteria</taxon>
        <taxon>Pseudomonadati</taxon>
        <taxon>Bacteroidota</taxon>
        <taxon>Cytophagia</taxon>
        <taxon>Cytophagales</taxon>
        <taxon>Fulvivirgaceae</taxon>
        <taxon>Fulvivirga</taxon>
    </lineage>
</organism>
<sequence>MSTGLFGQDTKSIQLANEYYGQGDFDKARAIYEKLVANQQNIPLIHSNYFFLLLETGSYDDAEDYLDKLLKRNPENIYYHLDLGYLYSDRGDEDKARKKFQEIREQVKTRPHLVRIVADYLINKQFMQEAVETFLTARRASGNPYDYSLEMANIYRIMNEKDLMVQEYLNYVSQNPGNLKYVQNTLQNLLTEPAELESLEYLLYDKIQKNPDENIYNELLIWVHLQQRNFYGAFIQARAIDKRLQTNGSRSLNIGTIALDNNDYNNAIKIFSYLIKEYPDTYNYILARMYLIRSYEQRVRNTFPVDKREISNLIHDYDIFISELGNNRSAYEAMRSKALLHAFYVDEKDSAIQILNEVIAAPQAGDELIARSKLDLGNIYILDGQPWESSLLYSQVEKSRKEDLLGYEAKLRNAKLSYYQGDFELAQAHLDILKQATTRTIANDAMALSILIRDNSYFDSTQVAMKDYARVELLLFQNKDSLAIELLDSMKLRYPRHPINDEILWLEAKLMRRSGNFEKAAELLEEIYASYPEDLWGDDAYFTLGEIYERNLNDKDKAMEIYGEFLRIYPGSIYVVEARKRYRSLRGDFNSDGSL</sequence>
<dbReference type="Proteomes" id="UP001139409">
    <property type="component" value="Unassembled WGS sequence"/>
</dbReference>
<comment type="caution">
    <text evidence="3">The sequence shown here is derived from an EMBL/GenBank/DDBJ whole genome shotgun (WGS) entry which is preliminary data.</text>
</comment>
<accession>A0A9X1KZ35</accession>
<dbReference type="InterPro" id="IPR019734">
    <property type="entry name" value="TPR_rpt"/>
</dbReference>
<dbReference type="SUPFAM" id="SSF48452">
    <property type="entry name" value="TPR-like"/>
    <property type="match status" value="2"/>
</dbReference>
<dbReference type="RefSeq" id="WP_225699371.1">
    <property type="nucleotide sequence ID" value="NZ_JAIXNE010000006.1"/>
</dbReference>
<evidence type="ECO:0000313" key="3">
    <source>
        <dbReference type="EMBL" id="MCA6078513.1"/>
    </source>
</evidence>
<dbReference type="PANTHER" id="PTHR45586:SF1">
    <property type="entry name" value="LIPOPOLYSACCHARIDE ASSEMBLY PROTEIN B"/>
    <property type="match status" value="1"/>
</dbReference>
<dbReference type="Pfam" id="PF13181">
    <property type="entry name" value="TPR_8"/>
    <property type="match status" value="1"/>
</dbReference>
<reference evidence="3" key="1">
    <citation type="submission" date="2021-09" db="EMBL/GenBank/DDBJ databases">
        <title>Fulvivirga sp. isolated from coastal sediment.</title>
        <authorList>
            <person name="Yu H."/>
        </authorList>
    </citation>
    <scope>NUCLEOTIDE SEQUENCE</scope>
    <source>
        <strain evidence="3">1062</strain>
    </source>
</reference>
<gene>
    <name evidence="3" type="ORF">LDX50_26805</name>
</gene>
<dbReference type="Pfam" id="PF13174">
    <property type="entry name" value="TPR_6"/>
    <property type="match status" value="3"/>
</dbReference>
<name>A0A9X1KZ35_9BACT</name>
<dbReference type="Pfam" id="PF14559">
    <property type="entry name" value="TPR_19"/>
    <property type="match status" value="1"/>
</dbReference>